<dbReference type="Proteomes" id="UP001055811">
    <property type="component" value="Linkage Group LG07"/>
</dbReference>
<evidence type="ECO:0000313" key="2">
    <source>
        <dbReference type="Proteomes" id="UP001055811"/>
    </source>
</evidence>
<sequence length="307" mass="34382">MNKLRGFLDLLKGPLKIISQNGKLIAITATIYLILYSISFILYTSSANPFIVDLVLKLFALVSAHPGTPEYTKLLVAIREDIGIFLGIETVYAVFCFFVLIFVQTTIITIASSYYNGNNLSLKELIIKVSSTWTRPFVTSIYVQLLSLGYICFFFLPFLIPSLILFDHPIILTTVLIFLAILFITFNLYLSVVWKLAVVVSVFEDTYGLSALGNARELVKGKRLNGFLLNCLFILVILVIFMVGSKLSPAMPIIVGLIQVVLIGLVSIFQFMAYSVFYNQCKNNTKISGRLEYRQIPTAPVLDENLP</sequence>
<accession>A0ACB9AG14</accession>
<protein>
    <submittedName>
        <fullName evidence="1">Uncharacterized protein</fullName>
    </submittedName>
</protein>
<proteinExistence type="predicted"/>
<gene>
    <name evidence="1" type="ORF">L2E82_38928</name>
</gene>
<organism evidence="1 2">
    <name type="scientific">Cichorium intybus</name>
    <name type="common">Chicory</name>
    <dbReference type="NCBI Taxonomy" id="13427"/>
    <lineage>
        <taxon>Eukaryota</taxon>
        <taxon>Viridiplantae</taxon>
        <taxon>Streptophyta</taxon>
        <taxon>Embryophyta</taxon>
        <taxon>Tracheophyta</taxon>
        <taxon>Spermatophyta</taxon>
        <taxon>Magnoliopsida</taxon>
        <taxon>eudicotyledons</taxon>
        <taxon>Gunneridae</taxon>
        <taxon>Pentapetalae</taxon>
        <taxon>asterids</taxon>
        <taxon>campanulids</taxon>
        <taxon>Asterales</taxon>
        <taxon>Asteraceae</taxon>
        <taxon>Cichorioideae</taxon>
        <taxon>Cichorieae</taxon>
        <taxon>Cichoriinae</taxon>
        <taxon>Cichorium</taxon>
    </lineage>
</organism>
<comment type="caution">
    <text evidence="1">The sequence shown here is derived from an EMBL/GenBank/DDBJ whole genome shotgun (WGS) entry which is preliminary data.</text>
</comment>
<keyword evidence="2" id="KW-1185">Reference proteome</keyword>
<name>A0ACB9AG14_CICIN</name>
<evidence type="ECO:0000313" key="1">
    <source>
        <dbReference type="EMBL" id="KAI3709169.1"/>
    </source>
</evidence>
<reference evidence="2" key="1">
    <citation type="journal article" date="2022" name="Mol. Ecol. Resour.">
        <title>The genomes of chicory, endive, great burdock and yacon provide insights into Asteraceae palaeo-polyploidization history and plant inulin production.</title>
        <authorList>
            <person name="Fan W."/>
            <person name="Wang S."/>
            <person name="Wang H."/>
            <person name="Wang A."/>
            <person name="Jiang F."/>
            <person name="Liu H."/>
            <person name="Zhao H."/>
            <person name="Xu D."/>
            <person name="Zhang Y."/>
        </authorList>
    </citation>
    <scope>NUCLEOTIDE SEQUENCE [LARGE SCALE GENOMIC DNA]</scope>
    <source>
        <strain evidence="2">cv. Punajuju</strain>
    </source>
</reference>
<reference evidence="1 2" key="2">
    <citation type="journal article" date="2022" name="Mol. Ecol. Resour.">
        <title>The genomes of chicory, endive, great burdock and yacon provide insights into Asteraceae paleo-polyploidization history and plant inulin production.</title>
        <authorList>
            <person name="Fan W."/>
            <person name="Wang S."/>
            <person name="Wang H."/>
            <person name="Wang A."/>
            <person name="Jiang F."/>
            <person name="Liu H."/>
            <person name="Zhao H."/>
            <person name="Xu D."/>
            <person name="Zhang Y."/>
        </authorList>
    </citation>
    <scope>NUCLEOTIDE SEQUENCE [LARGE SCALE GENOMIC DNA]</scope>
    <source>
        <strain evidence="2">cv. Punajuju</strain>
        <tissue evidence="1">Leaves</tissue>
    </source>
</reference>
<dbReference type="EMBL" id="CM042015">
    <property type="protein sequence ID" value="KAI3709169.1"/>
    <property type="molecule type" value="Genomic_DNA"/>
</dbReference>